<accession>A0AB39PHV6</accession>
<gene>
    <name evidence="2" type="ORF">AB5J56_38075</name>
</gene>
<dbReference type="SUPFAM" id="SSF56112">
    <property type="entry name" value="Protein kinase-like (PK-like)"/>
    <property type="match status" value="1"/>
</dbReference>
<dbReference type="AlphaFoldDB" id="A0AB39PHV6"/>
<evidence type="ECO:0000259" key="1">
    <source>
        <dbReference type="Pfam" id="PF01636"/>
    </source>
</evidence>
<dbReference type="PANTHER" id="PTHR21310:SF15">
    <property type="entry name" value="AMINOGLYCOSIDE PHOSPHOTRANSFERASE DOMAIN-CONTAINING PROTEIN"/>
    <property type="match status" value="1"/>
</dbReference>
<dbReference type="Gene3D" id="3.30.200.20">
    <property type="entry name" value="Phosphorylase Kinase, domain 1"/>
    <property type="match status" value="1"/>
</dbReference>
<dbReference type="InterPro" id="IPR002575">
    <property type="entry name" value="Aminoglycoside_PTrfase"/>
</dbReference>
<reference evidence="2" key="1">
    <citation type="submission" date="2024-07" db="EMBL/GenBank/DDBJ databases">
        <authorList>
            <person name="Yu S.T."/>
        </authorList>
    </citation>
    <scope>NUCLEOTIDE SEQUENCE</scope>
    <source>
        <strain evidence="2">R21</strain>
    </source>
</reference>
<feature type="domain" description="Aminoglycoside phosphotransferase" evidence="1">
    <location>
        <begin position="40"/>
        <end position="281"/>
    </location>
</feature>
<organism evidence="2">
    <name type="scientific">Streptomyces sp. R21</name>
    <dbReference type="NCBI Taxonomy" id="3238627"/>
    <lineage>
        <taxon>Bacteria</taxon>
        <taxon>Bacillati</taxon>
        <taxon>Actinomycetota</taxon>
        <taxon>Actinomycetes</taxon>
        <taxon>Kitasatosporales</taxon>
        <taxon>Streptomycetaceae</taxon>
        <taxon>Streptomyces</taxon>
    </lineage>
</organism>
<dbReference type="Gene3D" id="3.90.1200.10">
    <property type="match status" value="1"/>
</dbReference>
<dbReference type="PANTHER" id="PTHR21310">
    <property type="entry name" value="AMINOGLYCOSIDE PHOSPHOTRANSFERASE-RELATED-RELATED"/>
    <property type="match status" value="1"/>
</dbReference>
<name>A0AB39PHV6_9ACTN</name>
<protein>
    <submittedName>
        <fullName evidence="2">Phosphotransferase family protein</fullName>
    </submittedName>
</protein>
<dbReference type="EMBL" id="CP163435">
    <property type="protein sequence ID" value="XDQ30166.1"/>
    <property type="molecule type" value="Genomic_DNA"/>
</dbReference>
<sequence length="338" mass="37263">MLNRHRRQLGSEELGRVLAASGIDPALLSGCTELADATFNTAYRLQLADTAAHSGLVLKVAPQPDAPTLIYERDIMRTEEMFYRAVAGKAPVPEVVHADYAREVIGSDFLLMSELPGSSWYAERERIDDADRTRMRTELGGMVAALHQVTGPGFGYPQSDLIPDWRTAFLSMVDAVLADADTFATELPQSIERIRRTIGSRADLLDAVAVPVLVHFDLWDGNILVDRTPDGRTRISGLVDGERAFWGDPLAELVSLALFRDIEQDRPFLDGYRAAGGSVDFDSATRLRLALYRCYLYLIMLAEAAPRGFTGPDDQQRARHVSRLLVADLDQLSAAKTG</sequence>
<dbReference type="Pfam" id="PF01636">
    <property type="entry name" value="APH"/>
    <property type="match status" value="1"/>
</dbReference>
<dbReference type="InterPro" id="IPR011009">
    <property type="entry name" value="Kinase-like_dom_sf"/>
</dbReference>
<dbReference type="RefSeq" id="WP_369239837.1">
    <property type="nucleotide sequence ID" value="NZ_CP163435.1"/>
</dbReference>
<proteinExistence type="predicted"/>
<evidence type="ECO:0000313" key="2">
    <source>
        <dbReference type="EMBL" id="XDQ30166.1"/>
    </source>
</evidence>
<dbReference type="InterPro" id="IPR051678">
    <property type="entry name" value="AGP_Transferase"/>
</dbReference>